<proteinExistence type="predicted"/>
<dbReference type="EMBL" id="LAZR01000508">
    <property type="protein sequence ID" value="KKN66189.1"/>
    <property type="molecule type" value="Genomic_DNA"/>
</dbReference>
<comment type="caution">
    <text evidence="1">The sequence shown here is derived from an EMBL/GenBank/DDBJ whole genome shotgun (WGS) entry which is preliminary data.</text>
</comment>
<evidence type="ECO:0000313" key="1">
    <source>
        <dbReference type="EMBL" id="KKN66189.1"/>
    </source>
</evidence>
<organism evidence="1">
    <name type="scientific">marine sediment metagenome</name>
    <dbReference type="NCBI Taxonomy" id="412755"/>
    <lineage>
        <taxon>unclassified sequences</taxon>
        <taxon>metagenomes</taxon>
        <taxon>ecological metagenomes</taxon>
    </lineage>
</organism>
<gene>
    <name evidence="1" type="ORF">LCGC14_0473890</name>
</gene>
<name>A0A0F9SGK0_9ZZZZ</name>
<reference evidence="1" key="1">
    <citation type="journal article" date="2015" name="Nature">
        <title>Complex archaea that bridge the gap between prokaryotes and eukaryotes.</title>
        <authorList>
            <person name="Spang A."/>
            <person name="Saw J.H."/>
            <person name="Jorgensen S.L."/>
            <person name="Zaremba-Niedzwiedzka K."/>
            <person name="Martijn J."/>
            <person name="Lind A.E."/>
            <person name="van Eijk R."/>
            <person name="Schleper C."/>
            <person name="Guy L."/>
            <person name="Ettema T.J."/>
        </authorList>
    </citation>
    <scope>NUCLEOTIDE SEQUENCE</scope>
</reference>
<dbReference type="AlphaFoldDB" id="A0A0F9SGK0"/>
<protein>
    <submittedName>
        <fullName evidence="1">Uncharacterized protein</fullName>
    </submittedName>
</protein>
<sequence length="59" mass="6891">MKKVIKKASYSLHCPKCIEMYILEDIEEIRESPEISRLVCICGYTFPNIEKNSYCGIFL</sequence>
<accession>A0A0F9SGK0</accession>